<dbReference type="Pfam" id="PF00692">
    <property type="entry name" value="dUTPase"/>
    <property type="match status" value="1"/>
</dbReference>
<dbReference type="EMBL" id="QNGE01000865">
    <property type="protein sequence ID" value="KAA3679053.1"/>
    <property type="molecule type" value="Genomic_DNA"/>
</dbReference>
<comment type="similarity">
    <text evidence="2">Belongs to the dUTPase family.</text>
</comment>
<dbReference type="Proteomes" id="UP000324629">
    <property type="component" value="Unassembled WGS sequence"/>
</dbReference>
<dbReference type="GO" id="GO:0006226">
    <property type="term" value="P:dUMP biosynthetic process"/>
    <property type="evidence" value="ECO:0007669"/>
    <property type="project" value="InterPro"/>
</dbReference>
<proteinExistence type="inferred from homology"/>
<sequence>EPVTTSAVPMLSLVLPILGSGNSSVKRTSILPRRLSRLLRSNSYCVISVMTEASVSGDYIKHATVTGAIDGCSHAIIRFKKLSNDATTPTRGSSLAAGYDLYAAHEAVLPPKDRGFVKTDIQINKGDRIAQLICERIFLPELVECESLSITARGANGYGSTGV</sequence>
<dbReference type="AlphaFoldDB" id="A0A5J4NTZ5"/>
<evidence type="ECO:0000259" key="5">
    <source>
        <dbReference type="Pfam" id="PF00692"/>
    </source>
</evidence>
<evidence type="ECO:0000256" key="1">
    <source>
        <dbReference type="ARBA" id="ARBA00005142"/>
    </source>
</evidence>
<dbReference type="Gene3D" id="2.70.40.10">
    <property type="match status" value="2"/>
</dbReference>
<name>A0A5J4NTZ5_9TREM</name>
<dbReference type="EC" id="3.6.1.23" evidence="3"/>
<dbReference type="PANTHER" id="PTHR11241">
    <property type="entry name" value="DEOXYURIDINE 5'-TRIPHOSPHATE NUCLEOTIDOHYDROLASE"/>
    <property type="match status" value="1"/>
</dbReference>
<dbReference type="InterPro" id="IPR036157">
    <property type="entry name" value="dUTPase-like_sf"/>
</dbReference>
<comment type="pathway">
    <text evidence="1">Pyrimidine metabolism; dUMP biosynthesis; dUMP from dCTP (dUTP route): step 2/2.</text>
</comment>
<evidence type="ECO:0000256" key="2">
    <source>
        <dbReference type="ARBA" id="ARBA00006581"/>
    </source>
</evidence>
<accession>A0A5J4NTZ5</accession>
<evidence type="ECO:0000256" key="3">
    <source>
        <dbReference type="ARBA" id="ARBA00012379"/>
    </source>
</evidence>
<evidence type="ECO:0000313" key="7">
    <source>
        <dbReference type="Proteomes" id="UP000324629"/>
    </source>
</evidence>
<gene>
    <name evidence="6" type="ORF">DEA37_0002149</name>
</gene>
<dbReference type="InterPro" id="IPR029054">
    <property type="entry name" value="dUTPase-like"/>
</dbReference>
<protein>
    <recommendedName>
        <fullName evidence="3">dUTP diphosphatase</fullName>
        <ecNumber evidence="3">3.6.1.23</ecNumber>
    </recommendedName>
</protein>
<keyword evidence="4" id="KW-0546">Nucleotide metabolism</keyword>
<dbReference type="InterPro" id="IPR008181">
    <property type="entry name" value="dUTPase"/>
</dbReference>
<reference evidence="6 7" key="1">
    <citation type="journal article" date="2019" name="Gigascience">
        <title>Whole-genome sequence of the oriental lung fluke Paragonimus westermani.</title>
        <authorList>
            <person name="Oey H."/>
            <person name="Zakrzewski M."/>
            <person name="Narain K."/>
            <person name="Devi K.R."/>
            <person name="Agatsuma T."/>
            <person name="Nawaratna S."/>
            <person name="Gobert G.N."/>
            <person name="Jones M.K."/>
            <person name="Ragan M.A."/>
            <person name="McManus D.P."/>
            <person name="Krause L."/>
        </authorList>
    </citation>
    <scope>NUCLEOTIDE SEQUENCE [LARGE SCALE GENOMIC DNA]</scope>
    <source>
        <strain evidence="6 7">IND2009</strain>
    </source>
</reference>
<feature type="domain" description="dUTPase-like" evidence="5">
    <location>
        <begin position="118"/>
        <end position="162"/>
    </location>
</feature>
<dbReference type="GO" id="GO:0004170">
    <property type="term" value="F:dUTP diphosphatase activity"/>
    <property type="evidence" value="ECO:0007669"/>
    <property type="project" value="UniProtKB-EC"/>
</dbReference>
<comment type="caution">
    <text evidence="6">The sequence shown here is derived from an EMBL/GenBank/DDBJ whole genome shotgun (WGS) entry which is preliminary data.</text>
</comment>
<dbReference type="PANTHER" id="PTHR11241:SF0">
    <property type="entry name" value="DEOXYURIDINE 5'-TRIPHOSPHATE NUCLEOTIDOHYDROLASE"/>
    <property type="match status" value="1"/>
</dbReference>
<dbReference type="GO" id="GO:0046081">
    <property type="term" value="P:dUTP catabolic process"/>
    <property type="evidence" value="ECO:0007669"/>
    <property type="project" value="InterPro"/>
</dbReference>
<dbReference type="SUPFAM" id="SSF51283">
    <property type="entry name" value="dUTPase-like"/>
    <property type="match status" value="1"/>
</dbReference>
<organism evidence="6 7">
    <name type="scientific">Paragonimus westermani</name>
    <dbReference type="NCBI Taxonomy" id="34504"/>
    <lineage>
        <taxon>Eukaryota</taxon>
        <taxon>Metazoa</taxon>
        <taxon>Spiralia</taxon>
        <taxon>Lophotrochozoa</taxon>
        <taxon>Platyhelminthes</taxon>
        <taxon>Trematoda</taxon>
        <taxon>Digenea</taxon>
        <taxon>Plagiorchiida</taxon>
        <taxon>Troglotremata</taxon>
        <taxon>Troglotrematidae</taxon>
        <taxon>Paragonimus</taxon>
    </lineage>
</organism>
<dbReference type="GO" id="GO:0000287">
    <property type="term" value="F:magnesium ion binding"/>
    <property type="evidence" value="ECO:0007669"/>
    <property type="project" value="InterPro"/>
</dbReference>
<evidence type="ECO:0000313" key="6">
    <source>
        <dbReference type="EMBL" id="KAA3679053.1"/>
    </source>
</evidence>
<keyword evidence="7" id="KW-1185">Reference proteome</keyword>
<feature type="non-terminal residue" evidence="6">
    <location>
        <position position="1"/>
    </location>
</feature>
<evidence type="ECO:0000256" key="4">
    <source>
        <dbReference type="ARBA" id="ARBA00023080"/>
    </source>
</evidence>